<dbReference type="Proteomes" id="UP000199516">
    <property type="component" value="Unassembled WGS sequence"/>
</dbReference>
<feature type="transmembrane region" description="Helical" evidence="1">
    <location>
        <begin position="27"/>
        <end position="45"/>
    </location>
</feature>
<keyword evidence="3" id="KW-1185">Reference proteome</keyword>
<reference evidence="2 3" key="1">
    <citation type="submission" date="2016-10" db="EMBL/GenBank/DDBJ databases">
        <authorList>
            <person name="de Groot N.N."/>
        </authorList>
    </citation>
    <scope>NUCLEOTIDE SEQUENCE [LARGE SCALE GENOMIC DNA]</scope>
    <source>
        <strain evidence="2 3">DSM 23995</strain>
    </source>
</reference>
<keyword evidence="1" id="KW-1133">Transmembrane helix</keyword>
<protein>
    <recommendedName>
        <fullName evidence="4">Pilus assembly protein Flp/PilA</fullName>
    </recommendedName>
</protein>
<dbReference type="AlphaFoldDB" id="A0A1I2D159"/>
<dbReference type="EMBL" id="FONT01000003">
    <property type="protein sequence ID" value="SFE74256.1"/>
    <property type="molecule type" value="Genomic_DNA"/>
</dbReference>
<evidence type="ECO:0000313" key="2">
    <source>
        <dbReference type="EMBL" id="SFE74256.1"/>
    </source>
</evidence>
<accession>A0A1I2D159</accession>
<name>A0A1I2D159_9BACI</name>
<gene>
    <name evidence="2" type="ORF">SAMN05192532_103332</name>
</gene>
<evidence type="ECO:0008006" key="4">
    <source>
        <dbReference type="Google" id="ProtNLM"/>
    </source>
</evidence>
<evidence type="ECO:0000313" key="3">
    <source>
        <dbReference type="Proteomes" id="UP000199516"/>
    </source>
</evidence>
<dbReference type="STRING" id="930128.SAMN05192532_103332"/>
<keyword evidence="1" id="KW-0812">Transmembrane</keyword>
<keyword evidence="1" id="KW-0472">Membrane</keyword>
<organism evidence="2 3">
    <name type="scientific">Alteribacillus iranensis</name>
    <dbReference type="NCBI Taxonomy" id="930128"/>
    <lineage>
        <taxon>Bacteria</taxon>
        <taxon>Bacillati</taxon>
        <taxon>Bacillota</taxon>
        <taxon>Bacilli</taxon>
        <taxon>Bacillales</taxon>
        <taxon>Bacillaceae</taxon>
        <taxon>Alteribacillus</taxon>
    </lineage>
</organism>
<dbReference type="RefSeq" id="WP_091660667.1">
    <property type="nucleotide sequence ID" value="NZ_FONT01000003.1"/>
</dbReference>
<proteinExistence type="predicted"/>
<evidence type="ECO:0000256" key="1">
    <source>
        <dbReference type="SAM" id="Phobius"/>
    </source>
</evidence>
<sequence>MLKTYVEARELVRKYLDNEKGSVSMEWIMLGLLGVALVGIVVTALGESDGSTIASAITSKIAEFINGIGSGGN</sequence>